<dbReference type="Gene3D" id="3.10.580.10">
    <property type="entry name" value="CBS-domain"/>
    <property type="match status" value="1"/>
</dbReference>
<dbReference type="STRING" id="1229276.DI53_3923"/>
<evidence type="ECO:0000256" key="3">
    <source>
        <dbReference type="ARBA" id="ARBA00022692"/>
    </source>
</evidence>
<dbReference type="InterPro" id="IPR005170">
    <property type="entry name" value="Transptr-assoc_dom"/>
</dbReference>
<dbReference type="PANTHER" id="PTHR43099">
    <property type="entry name" value="UPF0053 PROTEIN YRKA"/>
    <property type="match status" value="1"/>
</dbReference>
<evidence type="ECO:0000256" key="10">
    <source>
        <dbReference type="SAM" id="Phobius"/>
    </source>
</evidence>
<accession>A0A0B8T0Y5</accession>
<comment type="caution">
    <text evidence="13">The sequence shown here is derived from an EMBL/GenBank/DDBJ whole genome shotgun (WGS) entry which is preliminary data.</text>
</comment>
<dbReference type="AlphaFoldDB" id="A0A0B8T0Y5"/>
<dbReference type="InterPro" id="IPR036318">
    <property type="entry name" value="FAD-bd_PCMH-like_sf"/>
</dbReference>
<keyword evidence="14" id="KW-1185">Reference proteome</keyword>
<evidence type="ECO:0000256" key="9">
    <source>
        <dbReference type="PROSITE-ProRule" id="PRU01193"/>
    </source>
</evidence>
<evidence type="ECO:0000256" key="2">
    <source>
        <dbReference type="ARBA" id="ARBA00022475"/>
    </source>
</evidence>
<dbReference type="InterPro" id="IPR002550">
    <property type="entry name" value="CNNM"/>
</dbReference>
<feature type="domain" description="CBS" evidence="11">
    <location>
        <begin position="280"/>
        <end position="340"/>
    </location>
</feature>
<feature type="transmembrane region" description="Helical" evidence="10">
    <location>
        <begin position="57"/>
        <end position="77"/>
    </location>
</feature>
<proteinExistence type="predicted"/>
<evidence type="ECO:0000313" key="13">
    <source>
        <dbReference type="EMBL" id="KGE12273.1"/>
    </source>
</evidence>
<dbReference type="Gene3D" id="3.30.465.10">
    <property type="match status" value="1"/>
</dbReference>
<keyword evidence="3 9" id="KW-0812">Transmembrane</keyword>
<keyword evidence="4" id="KW-0677">Repeat</keyword>
<evidence type="ECO:0008006" key="15">
    <source>
        <dbReference type="Google" id="ProtNLM"/>
    </source>
</evidence>
<protein>
    <recommendedName>
        <fullName evidence="15">Hemolysin</fullName>
    </recommendedName>
</protein>
<sequence>MLTEIIIILTLIVLNGIFSASEISIVSSRKARLQAMADKRNNSARIALKLKDNPNQFLSTVQIGITLIGILTGFFSGGTISLHLAEVLNNVSFLAPYSQQISVVLVVLVITYLTLVIGELVPKRIGMAIPEGYASLIAAPMQFLSKLVRPFVWLLSVSTDAIVKLLNIKVSENTVTEEEIKALVDEGVSSGVIENFEHDFVDRLLVLGDKRAINLMVHRSEIDCLDLQNSFEANKVIIRQSEHTEFPVVDGSFDNVKGIIHVKTFLKKYIDEHPIDLEGLIEPIPFVNENTSAYNILNVFKNAKAQLAIVIDEYGIPQGIVSIKDIVRTLFGDMESSDDEDGDGNIRKRDDGTFIADGRIQLDDFFKYFNIYLSDEEDEELGNVTTLGGLIFLTLDHVPEEGEHIHFKRYKLEVIDMDGHRIDKVLITKLPELLNDIAENED</sequence>
<evidence type="ECO:0000256" key="4">
    <source>
        <dbReference type="ARBA" id="ARBA00022737"/>
    </source>
</evidence>
<keyword evidence="7 9" id="KW-0472">Membrane</keyword>
<evidence type="ECO:0000256" key="7">
    <source>
        <dbReference type="ARBA" id="ARBA00023136"/>
    </source>
</evidence>
<name>A0A0B8T0Y5_9SPHI</name>
<dbReference type="SUPFAM" id="SSF54631">
    <property type="entry name" value="CBS-domain pair"/>
    <property type="match status" value="1"/>
</dbReference>
<dbReference type="CDD" id="cd04590">
    <property type="entry name" value="CBS_pair_CorC_HlyC_assoc"/>
    <property type="match status" value="1"/>
</dbReference>
<keyword evidence="5 9" id="KW-1133">Transmembrane helix</keyword>
<dbReference type="InterPro" id="IPR016169">
    <property type="entry name" value="FAD-bd_PCMH_sub2"/>
</dbReference>
<keyword evidence="6 8" id="KW-0129">CBS domain</keyword>
<feature type="domain" description="CNNM transmembrane" evidence="12">
    <location>
        <begin position="1"/>
        <end position="197"/>
    </location>
</feature>
<keyword evidence="2" id="KW-1003">Cell membrane</keyword>
<evidence type="ECO:0000259" key="12">
    <source>
        <dbReference type="PROSITE" id="PS51846"/>
    </source>
</evidence>
<dbReference type="GO" id="GO:0050660">
    <property type="term" value="F:flavin adenine dinucleotide binding"/>
    <property type="evidence" value="ECO:0007669"/>
    <property type="project" value="InterPro"/>
</dbReference>
<feature type="transmembrane region" description="Helical" evidence="10">
    <location>
        <begin position="97"/>
        <end position="117"/>
    </location>
</feature>
<dbReference type="GO" id="GO:0005886">
    <property type="term" value="C:plasma membrane"/>
    <property type="evidence" value="ECO:0007669"/>
    <property type="project" value="UniProtKB-SubCell"/>
</dbReference>
<dbReference type="EMBL" id="JJMU01000074">
    <property type="protein sequence ID" value="KGE12273.1"/>
    <property type="molecule type" value="Genomic_DNA"/>
</dbReference>
<dbReference type="SUPFAM" id="SSF56176">
    <property type="entry name" value="FAD-binding/transporter-associated domain-like"/>
    <property type="match status" value="1"/>
</dbReference>
<evidence type="ECO:0000256" key="5">
    <source>
        <dbReference type="ARBA" id="ARBA00022989"/>
    </source>
</evidence>
<reference evidence="14" key="1">
    <citation type="submission" date="2014-04" db="EMBL/GenBank/DDBJ databases">
        <title>Whole-Genome optical mapping and complete genome sequence of Sphingobacterium deserti sp. nov., a new spaces isolated from desert in the west of China.</title>
        <authorList>
            <person name="Teng C."/>
            <person name="Zhou Z."/>
            <person name="Li X."/>
            <person name="Chen M."/>
            <person name="Lin M."/>
            <person name="Wang L."/>
            <person name="Su S."/>
            <person name="Zhang C."/>
            <person name="Zhang W."/>
        </authorList>
    </citation>
    <scope>NUCLEOTIDE SEQUENCE [LARGE SCALE GENOMIC DNA]</scope>
    <source>
        <strain evidence="14">ACCC05744</strain>
    </source>
</reference>
<evidence type="ECO:0000256" key="8">
    <source>
        <dbReference type="PROSITE-ProRule" id="PRU00703"/>
    </source>
</evidence>
<gene>
    <name evidence="13" type="ORF">DI53_3923</name>
</gene>
<dbReference type="eggNOG" id="COG1253">
    <property type="taxonomic scope" value="Bacteria"/>
</dbReference>
<feature type="transmembrane region" description="Helical" evidence="10">
    <location>
        <begin position="6"/>
        <end position="26"/>
    </location>
</feature>
<evidence type="ECO:0000256" key="6">
    <source>
        <dbReference type="ARBA" id="ARBA00023122"/>
    </source>
</evidence>
<evidence type="ECO:0000313" key="14">
    <source>
        <dbReference type="Proteomes" id="UP000031802"/>
    </source>
</evidence>
<evidence type="ECO:0000256" key="1">
    <source>
        <dbReference type="ARBA" id="ARBA00004651"/>
    </source>
</evidence>
<dbReference type="InterPro" id="IPR000644">
    <property type="entry name" value="CBS_dom"/>
</dbReference>
<evidence type="ECO:0000259" key="11">
    <source>
        <dbReference type="PROSITE" id="PS51371"/>
    </source>
</evidence>
<dbReference type="PATRIC" id="fig|1229276.3.peg.4064"/>
<dbReference type="PROSITE" id="PS51846">
    <property type="entry name" value="CNNM"/>
    <property type="match status" value="1"/>
</dbReference>
<dbReference type="InterPro" id="IPR044751">
    <property type="entry name" value="Ion_transp-like_CBS"/>
</dbReference>
<dbReference type="RefSeq" id="WP_037503797.1">
    <property type="nucleotide sequence ID" value="NZ_JJMU01000074.1"/>
</dbReference>
<dbReference type="InterPro" id="IPR051676">
    <property type="entry name" value="UPF0053_domain"/>
</dbReference>
<dbReference type="Pfam" id="PF01595">
    <property type="entry name" value="CNNM"/>
    <property type="match status" value="1"/>
</dbReference>
<dbReference type="PROSITE" id="PS51371">
    <property type="entry name" value="CBS"/>
    <property type="match status" value="1"/>
</dbReference>
<dbReference type="Pfam" id="PF00571">
    <property type="entry name" value="CBS"/>
    <property type="match status" value="1"/>
</dbReference>
<dbReference type="Proteomes" id="UP000031802">
    <property type="component" value="Unassembled WGS sequence"/>
</dbReference>
<dbReference type="SMART" id="SM01091">
    <property type="entry name" value="CorC_HlyC"/>
    <property type="match status" value="1"/>
</dbReference>
<reference evidence="13 14" key="2">
    <citation type="journal article" date="2015" name="PLoS ONE">
        <title>Whole-Genome Optical Mapping and Finished Genome Sequence of Sphingobacterium deserti sp. nov., a New Species Isolated from the Western Desert of China.</title>
        <authorList>
            <person name="Teng C."/>
            <person name="Zhou Z."/>
            <person name="Molnar I."/>
            <person name="Li X."/>
            <person name="Tang R."/>
            <person name="Chen M."/>
            <person name="Wang L."/>
            <person name="Su S."/>
            <person name="Zhang W."/>
            <person name="Lin M."/>
        </authorList>
    </citation>
    <scope>NUCLEOTIDE SEQUENCE [LARGE SCALE GENOMIC DNA]</scope>
    <source>
        <strain evidence="14">ACCC05744</strain>
    </source>
</reference>
<dbReference type="Pfam" id="PF03471">
    <property type="entry name" value="CorC_HlyC"/>
    <property type="match status" value="1"/>
</dbReference>
<dbReference type="InterPro" id="IPR046342">
    <property type="entry name" value="CBS_dom_sf"/>
</dbReference>
<comment type="subcellular location">
    <subcellularLocation>
        <location evidence="1">Cell membrane</location>
        <topology evidence="1">Multi-pass membrane protein</topology>
    </subcellularLocation>
</comment>
<organism evidence="13 14">
    <name type="scientific">Sphingobacterium deserti</name>
    <dbReference type="NCBI Taxonomy" id="1229276"/>
    <lineage>
        <taxon>Bacteria</taxon>
        <taxon>Pseudomonadati</taxon>
        <taxon>Bacteroidota</taxon>
        <taxon>Sphingobacteriia</taxon>
        <taxon>Sphingobacteriales</taxon>
        <taxon>Sphingobacteriaceae</taxon>
        <taxon>Sphingobacterium</taxon>
    </lineage>
</organism>
<dbReference type="PANTHER" id="PTHR43099:SF2">
    <property type="entry name" value="UPF0053 PROTEIN YRKA"/>
    <property type="match status" value="1"/>
</dbReference>
<dbReference type="OrthoDB" id="9798188at2"/>